<dbReference type="InterPro" id="IPR026591">
    <property type="entry name" value="Sirtuin_cat_small_dom_sf"/>
</dbReference>
<dbReference type="GO" id="GO:0005634">
    <property type="term" value="C:nucleus"/>
    <property type="evidence" value="ECO:0007669"/>
    <property type="project" value="TreeGrafter"/>
</dbReference>
<evidence type="ECO:0000256" key="1">
    <source>
        <dbReference type="ARBA" id="ARBA00004173"/>
    </source>
</evidence>
<dbReference type="InterPro" id="IPR026590">
    <property type="entry name" value="Ssirtuin_cat_dom"/>
</dbReference>
<dbReference type="Pfam" id="PF02146">
    <property type="entry name" value="SIR2"/>
    <property type="match status" value="2"/>
</dbReference>
<feature type="domain" description="Deacetylase sirtuin-type" evidence="7">
    <location>
        <begin position="12"/>
        <end position="381"/>
    </location>
</feature>
<feature type="region of interest" description="Disordered" evidence="6">
    <location>
        <begin position="52"/>
        <end position="85"/>
    </location>
</feature>
<feature type="region of interest" description="Disordered" evidence="6">
    <location>
        <begin position="119"/>
        <end position="141"/>
    </location>
</feature>
<feature type="compositionally biased region" description="Polar residues" evidence="6">
    <location>
        <begin position="527"/>
        <end position="537"/>
    </location>
</feature>
<evidence type="ECO:0000313" key="8">
    <source>
        <dbReference type="EMBL" id="KPV72276.1"/>
    </source>
</evidence>
<feature type="binding site" evidence="5">
    <location>
        <position position="221"/>
    </location>
    <ligand>
        <name>Zn(2+)</name>
        <dbReference type="ChEBI" id="CHEBI:29105"/>
    </ligand>
</feature>
<dbReference type="Gene3D" id="3.30.1600.10">
    <property type="entry name" value="SIR2/SIRT2 'Small Domain"/>
    <property type="match status" value="1"/>
</dbReference>
<dbReference type="Proteomes" id="UP000053890">
    <property type="component" value="Unassembled WGS sequence"/>
</dbReference>
<feature type="binding site" evidence="5">
    <location>
        <position position="218"/>
    </location>
    <ligand>
        <name>Zn(2+)</name>
        <dbReference type="ChEBI" id="CHEBI:29105"/>
    </ligand>
</feature>
<feature type="compositionally biased region" description="Pro residues" evidence="6">
    <location>
        <begin position="494"/>
        <end position="506"/>
    </location>
</feature>
<dbReference type="GO" id="GO:0017136">
    <property type="term" value="F:histone deacetylase activity, NAD-dependent"/>
    <property type="evidence" value="ECO:0007669"/>
    <property type="project" value="TreeGrafter"/>
</dbReference>
<evidence type="ECO:0000256" key="2">
    <source>
        <dbReference type="ARBA" id="ARBA00006924"/>
    </source>
</evidence>
<keyword evidence="5" id="KW-0479">Metal-binding</keyword>
<evidence type="ECO:0000256" key="3">
    <source>
        <dbReference type="ARBA" id="ARBA00022679"/>
    </source>
</evidence>
<feature type="compositionally biased region" description="Low complexity" evidence="6">
    <location>
        <begin position="467"/>
        <end position="478"/>
    </location>
</feature>
<dbReference type="PROSITE" id="PS50305">
    <property type="entry name" value="SIRTUIN"/>
    <property type="match status" value="1"/>
</dbReference>
<comment type="similarity">
    <text evidence="2">Belongs to the sirtuin family. Class I subfamily.</text>
</comment>
<dbReference type="InterPro" id="IPR050134">
    <property type="entry name" value="NAD-dep_sirtuin_deacylases"/>
</dbReference>
<dbReference type="PANTHER" id="PTHR11085">
    <property type="entry name" value="NAD-DEPENDENT PROTEIN DEACYLASE SIRTUIN-5, MITOCHONDRIAL-RELATED"/>
    <property type="match status" value="1"/>
</dbReference>
<accession>A0A0P9F9H0</accession>
<feature type="region of interest" description="Disordered" evidence="6">
    <location>
        <begin position="394"/>
        <end position="588"/>
    </location>
</feature>
<organism evidence="8 9">
    <name type="scientific">Rhodotorula graminis (strain WP1)</name>
    <dbReference type="NCBI Taxonomy" id="578459"/>
    <lineage>
        <taxon>Eukaryota</taxon>
        <taxon>Fungi</taxon>
        <taxon>Dikarya</taxon>
        <taxon>Basidiomycota</taxon>
        <taxon>Pucciniomycotina</taxon>
        <taxon>Microbotryomycetes</taxon>
        <taxon>Sporidiobolales</taxon>
        <taxon>Sporidiobolaceae</taxon>
        <taxon>Rhodotorula</taxon>
    </lineage>
</organism>
<dbReference type="SUPFAM" id="SSF52467">
    <property type="entry name" value="DHS-like NAD/FAD-binding domain"/>
    <property type="match status" value="1"/>
</dbReference>
<feature type="active site" description="Proton acceptor" evidence="5">
    <location>
        <position position="210"/>
    </location>
</feature>
<dbReference type="OMA" id="WKRLRPQ"/>
<evidence type="ECO:0000313" key="9">
    <source>
        <dbReference type="Proteomes" id="UP000053890"/>
    </source>
</evidence>
<protein>
    <recommendedName>
        <fullName evidence="7">Deacetylase sirtuin-type domain-containing protein</fullName>
    </recommendedName>
</protein>
<feature type="binding site" evidence="5">
    <location>
        <position position="243"/>
    </location>
    <ligand>
        <name>Zn(2+)</name>
        <dbReference type="ChEBI" id="CHEBI:29105"/>
    </ligand>
</feature>
<feature type="compositionally biased region" description="Low complexity" evidence="6">
    <location>
        <begin position="394"/>
        <end position="405"/>
    </location>
</feature>
<sequence>MHTVSLPPAGAPAPDEATAKALDTLTLAVARSKRAVLLVGAGISTSAGIPDFRSQGTGLYSTPSPPSTSTSTSRTPPPVTPPATLKGPALFSAAVYSSPDTTAEHLRFIAAFKRSLDSVTLDPSSSSSTTAGRPGPATPTHDFMRLLKKRNKLLRVYTQNIDGLEGVGTGLVPVALEGITPRAAAPSSSSAAAGKGKGKAKVEGDYVQLHGAVHAVRCTGCDFVRTWTDEDGDVFASGSVGVCPQCEERASVRLARGQRTLSSLSRAFLRPSITLYNEAPPSSAALTIGALSLSDLSGSPGPDVMLVLGTSLKIPGFKKLVKEFARSVKSRGGVRVLVNREEVGSKSEWRDVFDYQVLGDTDAFVTRLVGDWKRLRPQDWSGKQATLGELFASSKGAAVAPSSKKAPPPSPRRPLAPLSTNGTPPSPARTTKKRPASSPSPDPASPSPSKRARHHLAPPTCPPSSPSPSSTAVTPGSTLRMTRNSLVLRGVELPPLPALATPPSPRRPAAAAAAVGALGPPRHATFARSSGSPTKTGASRKAIASAFKPPRRSASPSPCPCSSSSVRPGFEVELRRSSRTVGAVGRGR</sequence>
<dbReference type="GeneID" id="28975380"/>
<evidence type="ECO:0000259" key="7">
    <source>
        <dbReference type="PROSITE" id="PS50305"/>
    </source>
</evidence>
<dbReference type="InterPro" id="IPR029035">
    <property type="entry name" value="DHS-like_NAD/FAD-binding_dom"/>
</dbReference>
<evidence type="ECO:0000256" key="4">
    <source>
        <dbReference type="ARBA" id="ARBA00023027"/>
    </source>
</evidence>
<dbReference type="PANTHER" id="PTHR11085:SF8">
    <property type="entry name" value="NAD-DEPENDENT HISTONE DEACETYLASE HST3"/>
    <property type="match status" value="1"/>
</dbReference>
<dbReference type="AlphaFoldDB" id="A0A0P9F9H0"/>
<comment type="subcellular location">
    <subcellularLocation>
        <location evidence="1">Mitochondrion</location>
    </subcellularLocation>
</comment>
<dbReference type="InterPro" id="IPR003000">
    <property type="entry name" value="Sirtuin"/>
</dbReference>
<dbReference type="EMBL" id="KQ474088">
    <property type="protein sequence ID" value="KPV72276.1"/>
    <property type="molecule type" value="Genomic_DNA"/>
</dbReference>
<dbReference type="GO" id="GO:0005739">
    <property type="term" value="C:mitochondrion"/>
    <property type="evidence" value="ECO:0007669"/>
    <property type="project" value="UniProtKB-SubCell"/>
</dbReference>
<gene>
    <name evidence="8" type="ORF">RHOBADRAFT_47122</name>
</gene>
<dbReference type="GO" id="GO:0046872">
    <property type="term" value="F:metal ion binding"/>
    <property type="evidence" value="ECO:0007669"/>
    <property type="project" value="UniProtKB-KW"/>
</dbReference>
<evidence type="ECO:0000256" key="6">
    <source>
        <dbReference type="SAM" id="MobiDB-lite"/>
    </source>
</evidence>
<dbReference type="GO" id="GO:0070403">
    <property type="term" value="F:NAD+ binding"/>
    <property type="evidence" value="ECO:0007669"/>
    <property type="project" value="InterPro"/>
</dbReference>
<keyword evidence="9" id="KW-1185">Reference proteome</keyword>
<feature type="binding site" evidence="5">
    <location>
        <position position="246"/>
    </location>
    <ligand>
        <name>Zn(2+)</name>
        <dbReference type="ChEBI" id="CHEBI:29105"/>
    </ligand>
</feature>
<proteinExistence type="inferred from homology"/>
<dbReference type="STRING" id="578459.A0A0P9F9H0"/>
<evidence type="ECO:0000256" key="5">
    <source>
        <dbReference type="PROSITE-ProRule" id="PRU00236"/>
    </source>
</evidence>
<dbReference type="OrthoDB" id="2919105at2759"/>
<dbReference type="Gene3D" id="3.40.50.1220">
    <property type="entry name" value="TPP-binding domain"/>
    <property type="match status" value="2"/>
</dbReference>
<keyword evidence="3" id="KW-0808">Transferase</keyword>
<keyword evidence="5" id="KW-0862">Zinc</keyword>
<reference evidence="8 9" key="1">
    <citation type="journal article" date="2015" name="Front. Microbiol.">
        <title>Genome sequence of the plant growth promoting endophytic yeast Rhodotorula graminis WP1.</title>
        <authorList>
            <person name="Firrincieli A."/>
            <person name="Otillar R."/>
            <person name="Salamov A."/>
            <person name="Schmutz J."/>
            <person name="Khan Z."/>
            <person name="Redman R.S."/>
            <person name="Fleck N.D."/>
            <person name="Lindquist E."/>
            <person name="Grigoriev I.V."/>
            <person name="Doty S.L."/>
        </authorList>
    </citation>
    <scope>NUCLEOTIDE SEQUENCE [LARGE SCALE GENOMIC DNA]</scope>
    <source>
        <strain evidence="8 9">WP1</strain>
    </source>
</reference>
<name>A0A0P9F9H0_RHOGW</name>
<feature type="compositionally biased region" description="Low complexity" evidence="6">
    <location>
        <begin position="552"/>
        <end position="568"/>
    </location>
</feature>
<feature type="compositionally biased region" description="Low complexity" evidence="6">
    <location>
        <begin position="119"/>
        <end position="140"/>
    </location>
</feature>
<keyword evidence="4" id="KW-0520">NAD</keyword>
<dbReference type="RefSeq" id="XP_018268325.1">
    <property type="nucleotide sequence ID" value="XM_018414932.1"/>
</dbReference>
<feature type="compositionally biased region" description="Low complexity" evidence="6">
    <location>
        <begin position="507"/>
        <end position="522"/>
    </location>
</feature>